<accession>A0A2T3ZDA7</accession>
<evidence type="ECO:0000256" key="1">
    <source>
        <dbReference type="SAM" id="Phobius"/>
    </source>
</evidence>
<keyword evidence="1" id="KW-0472">Membrane</keyword>
<protein>
    <submittedName>
        <fullName evidence="2">Uncharacterized protein</fullName>
    </submittedName>
</protein>
<sequence length="123" mass="13623">MGGGRTTSRRQETRLYAATKYAQRGEKILFTTSSIKPPADHGLIPYTFASVPSTALIVHQQAGGHMLTFRRWHLYILLMAMITIIPAVILHTPYSKLLRASTKFPILARLSGATMSKALVLDI</sequence>
<organism evidence="2 3">
    <name type="scientific">Trichoderma asperellum (strain ATCC 204424 / CBS 433.97 / NBRC 101777)</name>
    <dbReference type="NCBI Taxonomy" id="1042311"/>
    <lineage>
        <taxon>Eukaryota</taxon>
        <taxon>Fungi</taxon>
        <taxon>Dikarya</taxon>
        <taxon>Ascomycota</taxon>
        <taxon>Pezizomycotina</taxon>
        <taxon>Sordariomycetes</taxon>
        <taxon>Hypocreomycetidae</taxon>
        <taxon>Hypocreales</taxon>
        <taxon>Hypocreaceae</taxon>
        <taxon>Trichoderma</taxon>
    </lineage>
</organism>
<keyword evidence="1" id="KW-0812">Transmembrane</keyword>
<name>A0A2T3ZDA7_TRIA4</name>
<proteinExistence type="predicted"/>
<dbReference type="AlphaFoldDB" id="A0A2T3ZDA7"/>
<keyword evidence="1" id="KW-1133">Transmembrane helix</keyword>
<dbReference type="EMBL" id="KZ679259">
    <property type="protein sequence ID" value="PTB42786.1"/>
    <property type="molecule type" value="Genomic_DNA"/>
</dbReference>
<dbReference type="Proteomes" id="UP000240493">
    <property type="component" value="Unassembled WGS sequence"/>
</dbReference>
<feature type="transmembrane region" description="Helical" evidence="1">
    <location>
        <begin position="74"/>
        <end position="94"/>
    </location>
</feature>
<evidence type="ECO:0000313" key="2">
    <source>
        <dbReference type="EMBL" id="PTB42786.1"/>
    </source>
</evidence>
<evidence type="ECO:0000313" key="3">
    <source>
        <dbReference type="Proteomes" id="UP000240493"/>
    </source>
</evidence>
<keyword evidence="3" id="KW-1185">Reference proteome</keyword>
<gene>
    <name evidence="2" type="ORF">M441DRAFT_359024</name>
</gene>
<reference evidence="2 3" key="1">
    <citation type="submission" date="2016-07" db="EMBL/GenBank/DDBJ databases">
        <title>Multiple horizontal gene transfer events from other fungi enriched the ability of initially mycotrophic Trichoderma (Ascomycota) to feed on dead plant biomass.</title>
        <authorList>
            <consortium name="DOE Joint Genome Institute"/>
            <person name="Aerts A."/>
            <person name="Atanasova L."/>
            <person name="Chenthamara K."/>
            <person name="Zhang J."/>
            <person name="Grujic M."/>
            <person name="Henrissat B."/>
            <person name="Kuo A."/>
            <person name="Salamov A."/>
            <person name="Lipzen A."/>
            <person name="Labutti K."/>
            <person name="Barry K."/>
            <person name="Miao Y."/>
            <person name="Rahimi M.J."/>
            <person name="Shen Q."/>
            <person name="Grigoriev I.V."/>
            <person name="Kubicek C.P."/>
            <person name="Druzhinina I.S."/>
        </authorList>
    </citation>
    <scope>NUCLEOTIDE SEQUENCE [LARGE SCALE GENOMIC DNA]</scope>
    <source>
        <strain evidence="2 3">CBS 433.97</strain>
    </source>
</reference>